<gene>
    <name evidence="2" type="ORF">FHX50_001012</name>
</gene>
<evidence type="ECO:0000313" key="3">
    <source>
        <dbReference type="Proteomes" id="UP000568050"/>
    </source>
</evidence>
<dbReference type="InterPro" id="IPR002575">
    <property type="entry name" value="Aminoglycoside_PTrfase"/>
</dbReference>
<dbReference type="RefSeq" id="WP_183375058.1">
    <property type="nucleotide sequence ID" value="NZ_CBCSFZ010000030.1"/>
</dbReference>
<organism evidence="2 3">
    <name type="scientific">Helcobacillus massiliensis</name>
    <dbReference type="NCBI Taxonomy" id="521392"/>
    <lineage>
        <taxon>Bacteria</taxon>
        <taxon>Bacillati</taxon>
        <taxon>Actinomycetota</taxon>
        <taxon>Actinomycetes</taxon>
        <taxon>Micrococcales</taxon>
        <taxon>Dermabacteraceae</taxon>
        <taxon>Helcobacillus</taxon>
    </lineage>
</organism>
<comment type="caution">
    <text evidence="2">The sequence shown here is derived from an EMBL/GenBank/DDBJ whole genome shotgun (WGS) entry which is preliminary data.</text>
</comment>
<dbReference type="GO" id="GO:0016301">
    <property type="term" value="F:kinase activity"/>
    <property type="evidence" value="ECO:0007669"/>
    <property type="project" value="UniProtKB-KW"/>
</dbReference>
<sequence>MERNPYALAALASAGIPGVIPVRCRRTDSAPDIDTAVVLDDQDRFWVVAAGTDPASGARLEQETVVLEALSGTELAPLVQSPQGFARLPEGGRAMIALALDGEALDVDHLASNERLIASLGTAVATLHNTPTYAIEASGAEQFTVTAIRDHHRAGIRRAREHRELPTAVVQRWTRLLDDDSLWDFTPRFIHGSMTEDKVLADSTSVSGFLDFSQARVADPASDLAWILSALDPRAFDEFFTAYTANLDRRPDARLVERTQLAGEFAVLDWMLTGLDSGDDQIVDDGLAMLQDIEEDLAQMAREDAERTYSELDGSHAAD</sequence>
<name>A0A839QR26_9MICO</name>
<evidence type="ECO:0000259" key="1">
    <source>
        <dbReference type="Pfam" id="PF01636"/>
    </source>
</evidence>
<keyword evidence="2" id="KW-0808">Transferase</keyword>
<keyword evidence="2" id="KW-0418">Kinase</keyword>
<dbReference type="AlphaFoldDB" id="A0A839QR26"/>
<dbReference type="SUPFAM" id="SSF56112">
    <property type="entry name" value="Protein kinase-like (PK-like)"/>
    <property type="match status" value="1"/>
</dbReference>
<feature type="domain" description="Aminoglycoside phosphotransferase" evidence="1">
    <location>
        <begin position="41"/>
        <end position="248"/>
    </location>
</feature>
<reference evidence="2 3" key="1">
    <citation type="submission" date="2020-08" db="EMBL/GenBank/DDBJ databases">
        <title>Sequencing the genomes of 1000 actinobacteria strains.</title>
        <authorList>
            <person name="Klenk H.-P."/>
        </authorList>
    </citation>
    <scope>NUCLEOTIDE SEQUENCE [LARGE SCALE GENOMIC DNA]</scope>
    <source>
        <strain evidence="2 3">DSM 23040</strain>
    </source>
</reference>
<proteinExistence type="predicted"/>
<evidence type="ECO:0000313" key="2">
    <source>
        <dbReference type="EMBL" id="MBB3022764.1"/>
    </source>
</evidence>
<dbReference type="Gene3D" id="3.90.1200.10">
    <property type="match status" value="1"/>
</dbReference>
<dbReference type="Proteomes" id="UP000568050">
    <property type="component" value="Unassembled WGS sequence"/>
</dbReference>
<dbReference type="EMBL" id="JACHWP010000001">
    <property type="protein sequence ID" value="MBB3022764.1"/>
    <property type="molecule type" value="Genomic_DNA"/>
</dbReference>
<dbReference type="Pfam" id="PF01636">
    <property type="entry name" value="APH"/>
    <property type="match status" value="1"/>
</dbReference>
<keyword evidence="3" id="KW-1185">Reference proteome</keyword>
<dbReference type="InterPro" id="IPR011009">
    <property type="entry name" value="Kinase-like_dom_sf"/>
</dbReference>
<accession>A0A839QR26</accession>
<protein>
    <submittedName>
        <fullName evidence="2">Aminoglycoside phosphotransferase (APT) family kinase protein</fullName>
    </submittedName>
</protein>